<sequence length="64" mass="6599">MNAALFALAALLPSMIGPLPQAPRSLAVALCADGKATIPLPARDDRPAPCAQKGCHAGCSRKRF</sequence>
<keyword evidence="2" id="KW-1185">Reference proteome</keyword>
<organism evidence="1 2">
    <name type="scientific">Novosphingobium kunmingense</name>
    <dbReference type="NCBI Taxonomy" id="1211806"/>
    <lineage>
        <taxon>Bacteria</taxon>
        <taxon>Pseudomonadati</taxon>
        <taxon>Pseudomonadota</taxon>
        <taxon>Alphaproteobacteria</taxon>
        <taxon>Sphingomonadales</taxon>
        <taxon>Sphingomonadaceae</taxon>
        <taxon>Novosphingobium</taxon>
    </lineage>
</organism>
<dbReference type="OrthoDB" id="7511203at2"/>
<proteinExistence type="predicted"/>
<evidence type="ECO:0000313" key="2">
    <source>
        <dbReference type="Proteomes" id="UP000232587"/>
    </source>
</evidence>
<gene>
    <name evidence="1" type="ORF">B0I00_0720</name>
</gene>
<dbReference type="AlphaFoldDB" id="A0A2N0I2T8"/>
<reference evidence="1 2" key="1">
    <citation type="submission" date="2017-11" db="EMBL/GenBank/DDBJ databases">
        <title>Genomic Encyclopedia of Type Strains, Phase III (KMG-III): the genomes of soil and plant-associated and newly described type strains.</title>
        <authorList>
            <person name="Whitman W."/>
        </authorList>
    </citation>
    <scope>NUCLEOTIDE SEQUENCE [LARGE SCALE GENOMIC DNA]</scope>
    <source>
        <strain evidence="1 2">CGMCC 1.12274</strain>
    </source>
</reference>
<dbReference type="RefSeq" id="WP_100865953.1">
    <property type="nucleotide sequence ID" value="NZ_PHUF01000002.1"/>
</dbReference>
<protein>
    <submittedName>
        <fullName evidence="1">Uncharacterized protein</fullName>
    </submittedName>
</protein>
<accession>A0A2N0I2T8</accession>
<evidence type="ECO:0000313" key="1">
    <source>
        <dbReference type="EMBL" id="PKB25519.1"/>
    </source>
</evidence>
<dbReference type="EMBL" id="PHUF01000002">
    <property type="protein sequence ID" value="PKB25519.1"/>
    <property type="molecule type" value="Genomic_DNA"/>
</dbReference>
<name>A0A2N0I2T8_9SPHN</name>
<dbReference type="Proteomes" id="UP000232587">
    <property type="component" value="Unassembled WGS sequence"/>
</dbReference>
<comment type="caution">
    <text evidence="1">The sequence shown here is derived from an EMBL/GenBank/DDBJ whole genome shotgun (WGS) entry which is preliminary data.</text>
</comment>